<name>A0A816XWQ1_BRANA</name>
<sequence length="68" mass="7938">LLGAITRSLRSNFPPKKKIQLRPWFLHRRCSWALLQSMHVTCGSLLELIRFDPPPELLIDPPPELVFF</sequence>
<proteinExistence type="predicted"/>
<evidence type="ECO:0000313" key="1">
    <source>
        <dbReference type="EMBL" id="CAF2152035.1"/>
    </source>
</evidence>
<feature type="non-terminal residue" evidence="1">
    <location>
        <position position="1"/>
    </location>
</feature>
<organism evidence="1">
    <name type="scientific">Brassica napus</name>
    <name type="common">Rape</name>
    <dbReference type="NCBI Taxonomy" id="3708"/>
    <lineage>
        <taxon>Eukaryota</taxon>
        <taxon>Viridiplantae</taxon>
        <taxon>Streptophyta</taxon>
        <taxon>Embryophyta</taxon>
        <taxon>Tracheophyta</taxon>
        <taxon>Spermatophyta</taxon>
        <taxon>Magnoliopsida</taxon>
        <taxon>eudicotyledons</taxon>
        <taxon>Gunneridae</taxon>
        <taxon>Pentapetalae</taxon>
        <taxon>rosids</taxon>
        <taxon>malvids</taxon>
        <taxon>Brassicales</taxon>
        <taxon>Brassicaceae</taxon>
        <taxon>Brassiceae</taxon>
        <taxon>Brassica</taxon>
    </lineage>
</organism>
<dbReference type="AlphaFoldDB" id="A0A816XWQ1"/>
<accession>A0A816XWQ1</accession>
<dbReference type="Proteomes" id="UP001295469">
    <property type="component" value="Chromosome A01"/>
</dbReference>
<gene>
    <name evidence="1" type="ORF">DARMORV10_A01P26250.1</name>
</gene>
<protein>
    <submittedName>
        <fullName evidence="1">(rape) hypothetical protein</fullName>
    </submittedName>
</protein>
<reference evidence="1" key="1">
    <citation type="submission" date="2021-01" db="EMBL/GenBank/DDBJ databases">
        <authorList>
            <consortium name="Genoscope - CEA"/>
            <person name="William W."/>
        </authorList>
    </citation>
    <scope>NUCLEOTIDE SEQUENCE</scope>
</reference>
<dbReference type="EMBL" id="HG994355">
    <property type="protein sequence ID" value="CAF2152035.1"/>
    <property type="molecule type" value="Genomic_DNA"/>
</dbReference>